<dbReference type="Gene3D" id="3.30.420.10">
    <property type="entry name" value="Ribonuclease H-like superfamily/Ribonuclease H"/>
    <property type="match status" value="2"/>
</dbReference>
<organism evidence="2 3">
    <name type="scientific">Spinacia oleracea</name>
    <name type="common">Spinach</name>
    <dbReference type="NCBI Taxonomy" id="3562"/>
    <lineage>
        <taxon>Eukaryota</taxon>
        <taxon>Viridiplantae</taxon>
        <taxon>Streptophyta</taxon>
        <taxon>Embryophyta</taxon>
        <taxon>Tracheophyta</taxon>
        <taxon>Spermatophyta</taxon>
        <taxon>Magnoliopsida</taxon>
        <taxon>eudicotyledons</taxon>
        <taxon>Gunneridae</taxon>
        <taxon>Pentapetalae</taxon>
        <taxon>Caryophyllales</taxon>
        <taxon>Chenopodiaceae</taxon>
        <taxon>Chenopodioideae</taxon>
        <taxon>Anserineae</taxon>
        <taxon>Spinacia</taxon>
    </lineage>
</organism>
<dbReference type="PANTHER" id="PTHR47169">
    <property type="entry name" value="OS01G0541250 PROTEIN"/>
    <property type="match status" value="1"/>
</dbReference>
<dbReference type="GO" id="GO:0003676">
    <property type="term" value="F:nucleic acid binding"/>
    <property type="evidence" value="ECO:0007669"/>
    <property type="project" value="InterPro"/>
</dbReference>
<dbReference type="KEGG" id="soe:110798060"/>
<reference evidence="3" key="2">
    <citation type="submission" date="2025-08" db="UniProtKB">
        <authorList>
            <consortium name="RefSeq"/>
        </authorList>
    </citation>
    <scope>IDENTIFICATION</scope>
    <source>
        <tissue evidence="3">Leaf</tissue>
    </source>
</reference>
<name>A0A9R0J055_SPIOL</name>
<evidence type="ECO:0000313" key="3">
    <source>
        <dbReference type="RefSeq" id="XP_021858883.2"/>
    </source>
</evidence>
<protein>
    <submittedName>
        <fullName evidence="3">Uncharacterized protein</fullName>
    </submittedName>
</protein>
<dbReference type="PANTHER" id="PTHR47169:SF3">
    <property type="match status" value="1"/>
</dbReference>
<dbReference type="RefSeq" id="XP_021858883.2">
    <property type="nucleotide sequence ID" value="XM_022003191.2"/>
</dbReference>
<dbReference type="Proteomes" id="UP000813463">
    <property type="component" value="Chromosome 4"/>
</dbReference>
<dbReference type="GeneID" id="110798060"/>
<proteinExistence type="predicted"/>
<feature type="compositionally biased region" description="Acidic residues" evidence="1">
    <location>
        <begin position="1"/>
        <end position="32"/>
    </location>
</feature>
<reference evidence="2" key="1">
    <citation type="journal article" date="2021" name="Nat. Commun.">
        <title>Genomic analyses provide insights into spinach domestication and the genetic basis of agronomic traits.</title>
        <authorList>
            <person name="Cai X."/>
            <person name="Sun X."/>
            <person name="Xu C."/>
            <person name="Sun H."/>
            <person name="Wang X."/>
            <person name="Ge C."/>
            <person name="Zhang Z."/>
            <person name="Wang Q."/>
            <person name="Fei Z."/>
            <person name="Jiao C."/>
            <person name="Wang Q."/>
        </authorList>
    </citation>
    <scope>NUCLEOTIDE SEQUENCE [LARGE SCALE GENOMIC DNA]</scope>
    <source>
        <strain evidence="2">cv. Varoflay</strain>
    </source>
</reference>
<sequence length="495" mass="57192">MASNQEDDDFFGFSDDEGDGINSDSDSEDDGNAADLVQVAEGVQHAHEYGEFEQFESVPDLNEEVQQVSDEGGVGQQQNDTTVGTNIQEVPFLFYLNMLPPEENASFQHHQTTTRTPNHHKPKTPRINNELRLEILLFLLNRQIPGLDTLLYGTVRDAMVHFGYTRKTIGKLWNRAKRQKQAMDSYILERKYHNCGRKNIQVTYDSIASIGMGDRTCLRDLAKMLNLGATTVWRLVKRKMIKPHSSPLYPDISEECKMARMRWVLRLIMDYTIPQEPTYYNMYDFIHIDEKWFYLTQKKKRVYFANNEPYPHKSAKSRTKVPKFMFMAAVARPRWAQDRQCKFDSKIGIFPFTDSVAAKRSPKNRVKGTIETEPVKSFNQIETKGMLINTLIPPIKEKWPPHEGENVIFIIQDNPTNSPDCNILDLGFFRSIQSLMHKKMPKTMEDLTGAVTGSFNELHPKTLFNVWMTLQFVANEILKPKGNNDYQLPHNKKKI</sequence>
<feature type="region of interest" description="Disordered" evidence="1">
    <location>
        <begin position="1"/>
        <end position="35"/>
    </location>
</feature>
<dbReference type="InterPro" id="IPR036397">
    <property type="entry name" value="RNaseH_sf"/>
</dbReference>
<gene>
    <name evidence="3" type="primary">LOC110798060</name>
</gene>
<evidence type="ECO:0000313" key="2">
    <source>
        <dbReference type="Proteomes" id="UP000813463"/>
    </source>
</evidence>
<keyword evidence="2" id="KW-1185">Reference proteome</keyword>
<dbReference type="AlphaFoldDB" id="A0A9R0J055"/>
<accession>A0A9R0J055</accession>
<evidence type="ECO:0000256" key="1">
    <source>
        <dbReference type="SAM" id="MobiDB-lite"/>
    </source>
</evidence>